<feature type="transmembrane region" description="Helical" evidence="9">
    <location>
        <begin position="256"/>
        <end position="277"/>
    </location>
</feature>
<dbReference type="GO" id="GO:0016887">
    <property type="term" value="F:ATP hydrolysis activity"/>
    <property type="evidence" value="ECO:0007669"/>
    <property type="project" value="InterPro"/>
</dbReference>
<dbReference type="CDD" id="cd03244">
    <property type="entry name" value="ABCC_MRP_domain2"/>
    <property type="match status" value="1"/>
</dbReference>
<keyword evidence="6 9" id="KW-1133">Transmembrane helix</keyword>
<dbReference type="InterPro" id="IPR003593">
    <property type="entry name" value="AAA+_ATPase"/>
</dbReference>
<feature type="transmembrane region" description="Helical" evidence="9">
    <location>
        <begin position="1452"/>
        <end position="1473"/>
    </location>
</feature>
<keyword evidence="13" id="KW-1185">Reference proteome</keyword>
<evidence type="ECO:0000256" key="2">
    <source>
        <dbReference type="ARBA" id="ARBA00022448"/>
    </source>
</evidence>
<dbReference type="PROSITE" id="PS50929">
    <property type="entry name" value="ABC_TM1F"/>
    <property type="match status" value="2"/>
</dbReference>
<evidence type="ECO:0000256" key="9">
    <source>
        <dbReference type="SAM" id="Phobius"/>
    </source>
</evidence>
<dbReference type="SMART" id="SM00382">
    <property type="entry name" value="AAA"/>
    <property type="match status" value="2"/>
</dbReference>
<proteinExistence type="predicted"/>
<dbReference type="PROSITE" id="PS00211">
    <property type="entry name" value="ABC_TRANSPORTER_1"/>
    <property type="match status" value="1"/>
</dbReference>
<dbReference type="PANTHER" id="PTHR24223:SF415">
    <property type="entry name" value="FI20190P1"/>
    <property type="match status" value="1"/>
</dbReference>
<feature type="transmembrane region" description="Helical" evidence="9">
    <location>
        <begin position="1425"/>
        <end position="1446"/>
    </location>
</feature>
<feature type="compositionally biased region" description="Polar residues" evidence="8">
    <location>
        <begin position="797"/>
        <end position="807"/>
    </location>
</feature>
<comment type="subcellular location">
    <subcellularLocation>
        <location evidence="1">Membrane</location>
    </subcellularLocation>
</comment>
<keyword evidence="7 9" id="KW-0472">Membrane</keyword>
<feature type="transmembrane region" description="Helical" evidence="9">
    <location>
        <begin position="490"/>
        <end position="512"/>
    </location>
</feature>
<feature type="transmembrane region" description="Helical" evidence="9">
    <location>
        <begin position="1342"/>
        <end position="1361"/>
    </location>
</feature>
<dbReference type="CDD" id="cd18604">
    <property type="entry name" value="ABC_6TM_VMR1_D2_like"/>
    <property type="match status" value="1"/>
</dbReference>
<dbReference type="GO" id="GO:0005524">
    <property type="term" value="F:ATP binding"/>
    <property type="evidence" value="ECO:0007669"/>
    <property type="project" value="UniProtKB-KW"/>
</dbReference>
<evidence type="ECO:0000313" key="12">
    <source>
        <dbReference type="EMBL" id="KZT38556.1"/>
    </source>
</evidence>
<evidence type="ECO:0008006" key="14">
    <source>
        <dbReference type="Google" id="ProtNLM"/>
    </source>
</evidence>
<dbReference type="Pfam" id="PF00005">
    <property type="entry name" value="ABC_tran"/>
    <property type="match status" value="2"/>
</dbReference>
<evidence type="ECO:0000313" key="13">
    <source>
        <dbReference type="Proteomes" id="UP000076798"/>
    </source>
</evidence>
<feature type="transmembrane region" description="Helical" evidence="9">
    <location>
        <begin position="6"/>
        <end position="28"/>
    </location>
</feature>
<feature type="domain" description="ABC transmembrane type-1" evidence="11">
    <location>
        <begin position="1242"/>
        <end position="1481"/>
    </location>
</feature>
<feature type="region of interest" description="Disordered" evidence="8">
    <location>
        <begin position="1078"/>
        <end position="1109"/>
    </location>
</feature>
<feature type="domain" description="ABC transporter" evidence="10">
    <location>
        <begin position="819"/>
        <end position="1059"/>
    </location>
</feature>
<sequence length="1802" mass="196579">MTRASATLDVLPGAFVLFLGLLYALSYIRVLREWSAKFYNPFKPFIVLPTSARPRKKYTFRIVLLLVLAFALVVLRVVILGSEGVNVVGIVALLPPVYILSSLSYSPPSTPPYKILLTLILFLLAPFSKIFSIIHDSIVGTPIDALSVWKNVAELVCVLALIGGILGMPLAIPSDDIDPSQIGKEISPEDYSTLFEMITFSWIYPLIRLGSTKTLSEEDVWALSPSMQSRPLFTKFSAIKTKSLVRRIIRANARDMTLDLVLMVVSVILSYASPYFLKQILDALTLPPSTSSPSPPSSSSFPAFSSPTSTSTFSASASGSAASVDVDVDAERLIRATSAALSLFFFQLLKSQADLFHLYHGRRASSRIRSELMCAVYEKALRRRDFGGVTATSATGASTNTNEKGSTNEKKPSKDGKDGTKETKEKDKKEKGKKPKETGKKEDPNAKPDSADIGKIVQLMSSDAERCANMASGIYYLYGAPVEILFAVTFLYQLLGLSTFAGLLPIILLYPFSSYLSKRAVRLSKELLQAKDRRTKILSEVVGGVRGLKWWGWGDPGRWIGRLMRMREIEVGIMIKGRVNTLALNFIWSVGPICVNVLSFASFVLLERKELSVSVAFTSVALLNMLRSPLNTIPQYIVTVLQTRVSVERIAWFLDEEEVEGQFSGLALADSTDSTDSDLGMTFAAADLRGDANIGEDAEAALHEDGTRGGNGDDREEIPRGPGPELGIVNGWFKWNEVDRSTVEGNKNSDGILGRMRGALRSVWKWRSSSILPTTASTSTSAAPAITTSVHTPSHLDASSTTIPNDITSTSASASADASTDADAENAKERRFELRDINVVFPEGKMTVITGPTASGKTALLMALLGEMTTLPSPNGTPTQILLDKQPSKILPNGLTQSLSYASQQPYLQHFSIRQNILFGSPYIASRYNAVLQSCALLEDLALLPEGDATIVGARGVKLSGGQKGRVGLARAVYALSQWVLLDDPLSAVDAGVARGLYEDVLRGPLLSGRTVVLVTHHVELVLPGTDYLVRMKEGRIEYQGAVEELRERGVLEGILKEENVVLGDDLIDDAADEDADADATVKAGTSEEDTEVESVAGAAPGKDKGKASTSSVLKPAVEVDAKTTKAKTKVKTADEEEVRQTGSVKWRVYKAYLVASSYWTWAGLILFLCFARAFEISDRFWIKAWGDAYRTSDSFIGRSSLVVPYSLDQHPLANSYAAAFVPYNTLLGIPLPSANDHPLFYVGIYGALGLLGALMSLISRAIQFTGAIRAARILFSQLLNSVINATLRWHDTTPTGRILSRFSKDITTIDSSIAPSLQSFLASVATFIAAVVTVSTVFPPFLVPAFFIGWLYVKIAMGYINTGRDLRRMESTNRSPIFQGFSELLDGIVTVRAFSAERRFLDDLFEKIDVTANMFYTFWMTNRWLLVYYDILGAASVLVTALMAIAGGVPVGLAGVTITCAMSFTTSVYWACRYSTRVELDLNAVERIVEYLDIPQEPPAIIESNRPPAYWPSKTTKNPMLEVRDLEIRYAPELPSVLNGISFALRAGERIGLLGRTGSGKSTLTMSLLRFVDPHKGSIIMDGIDITSIGLSDLRSKLTFIPQDASLFAGTIRENLDPFGDFTDAECLDVLSRVHMIAPTSHSKPSATPLIPTTEAAGEAPAPSKPSDSLASITLDTKISTGGINFSQGQRQLLALARALLRQSSIVILDEATSSIDFETDQKIQASIREEFSGALLITVAHRLWTIIDYDRLIILDKGRVSEFDTPYNLIRKEGGIFRNMCLRSGMYDRLEEAAKKNVEA</sequence>
<feature type="compositionally biased region" description="Low complexity" evidence="8">
    <location>
        <begin position="808"/>
        <end position="821"/>
    </location>
</feature>
<feature type="region of interest" description="Disordered" evidence="8">
    <location>
        <begin position="790"/>
        <end position="829"/>
    </location>
</feature>
<feature type="compositionally biased region" description="Low complexity" evidence="8">
    <location>
        <begin position="390"/>
        <end position="402"/>
    </location>
</feature>
<evidence type="ECO:0000256" key="5">
    <source>
        <dbReference type="ARBA" id="ARBA00022840"/>
    </source>
</evidence>
<feature type="region of interest" description="Disordered" evidence="8">
    <location>
        <begin position="702"/>
        <end position="725"/>
    </location>
</feature>
<dbReference type="PROSITE" id="PS50893">
    <property type="entry name" value="ABC_TRANSPORTER_2"/>
    <property type="match status" value="2"/>
</dbReference>
<dbReference type="InterPro" id="IPR017871">
    <property type="entry name" value="ABC_transporter-like_CS"/>
</dbReference>
<dbReference type="Pfam" id="PF00664">
    <property type="entry name" value="ABC_membrane"/>
    <property type="match status" value="2"/>
</dbReference>
<evidence type="ECO:0000256" key="4">
    <source>
        <dbReference type="ARBA" id="ARBA00022741"/>
    </source>
</evidence>
<dbReference type="SUPFAM" id="SSF52540">
    <property type="entry name" value="P-loop containing nucleoside triphosphate hydrolases"/>
    <property type="match status" value="2"/>
</dbReference>
<dbReference type="SUPFAM" id="SSF90123">
    <property type="entry name" value="ABC transporter transmembrane region"/>
    <property type="match status" value="2"/>
</dbReference>
<dbReference type="Gene3D" id="3.40.50.300">
    <property type="entry name" value="P-loop containing nucleotide triphosphate hydrolases"/>
    <property type="match status" value="2"/>
</dbReference>
<feature type="transmembrane region" description="Helical" evidence="9">
    <location>
        <begin position="1314"/>
        <end position="1336"/>
    </location>
</feature>
<name>A0A166DIF1_9AGAM</name>
<feature type="domain" description="ABC transmembrane type-1" evidence="11">
    <location>
        <begin position="260"/>
        <end position="642"/>
    </location>
</feature>
<feature type="transmembrane region" description="Helical" evidence="9">
    <location>
        <begin position="58"/>
        <end position="79"/>
    </location>
</feature>
<accession>A0A166DIF1</accession>
<feature type="compositionally biased region" description="Basic and acidic residues" evidence="8">
    <location>
        <begin position="406"/>
        <end position="452"/>
    </location>
</feature>
<evidence type="ECO:0000259" key="11">
    <source>
        <dbReference type="PROSITE" id="PS50929"/>
    </source>
</evidence>
<dbReference type="PANTHER" id="PTHR24223">
    <property type="entry name" value="ATP-BINDING CASSETTE SUB-FAMILY C"/>
    <property type="match status" value="1"/>
</dbReference>
<dbReference type="FunFam" id="3.40.50.300:FF:001354">
    <property type="entry name" value="ATP-binding cassette (ABC) transporter, putative"/>
    <property type="match status" value="1"/>
</dbReference>
<feature type="compositionally biased region" description="Low complexity" evidence="8">
    <location>
        <begin position="1653"/>
        <end position="1663"/>
    </location>
</feature>
<keyword evidence="3 9" id="KW-0812">Transmembrane</keyword>
<dbReference type="EMBL" id="KV428061">
    <property type="protein sequence ID" value="KZT38556.1"/>
    <property type="molecule type" value="Genomic_DNA"/>
</dbReference>
<dbReference type="OrthoDB" id="6500128at2759"/>
<dbReference type="InterPro" id="IPR050173">
    <property type="entry name" value="ABC_transporter_C-like"/>
</dbReference>
<dbReference type="InterPro" id="IPR011527">
    <property type="entry name" value="ABC1_TM_dom"/>
</dbReference>
<protein>
    <recommendedName>
        <fullName evidence="14">P-loop containing nucleoside triphosphate hydrolase protein</fullName>
    </recommendedName>
</protein>
<dbReference type="STRING" id="1314776.A0A166DIF1"/>
<feature type="region of interest" description="Disordered" evidence="8">
    <location>
        <begin position="390"/>
        <end position="452"/>
    </location>
</feature>
<feature type="transmembrane region" description="Helical" evidence="9">
    <location>
        <begin position="1240"/>
        <end position="1263"/>
    </location>
</feature>
<dbReference type="Gene3D" id="1.20.1560.10">
    <property type="entry name" value="ABC transporter type 1, transmembrane domain"/>
    <property type="match status" value="2"/>
</dbReference>
<evidence type="ECO:0000256" key="6">
    <source>
        <dbReference type="ARBA" id="ARBA00022989"/>
    </source>
</evidence>
<evidence type="ECO:0000256" key="1">
    <source>
        <dbReference type="ARBA" id="ARBA00004370"/>
    </source>
</evidence>
<feature type="region of interest" description="Disordered" evidence="8">
    <location>
        <begin position="1643"/>
        <end position="1670"/>
    </location>
</feature>
<feature type="transmembrane region" description="Helical" evidence="9">
    <location>
        <begin position="85"/>
        <end position="103"/>
    </location>
</feature>
<organism evidence="12 13">
    <name type="scientific">Sistotremastrum suecicum HHB10207 ss-3</name>
    <dbReference type="NCBI Taxonomy" id="1314776"/>
    <lineage>
        <taxon>Eukaryota</taxon>
        <taxon>Fungi</taxon>
        <taxon>Dikarya</taxon>
        <taxon>Basidiomycota</taxon>
        <taxon>Agaricomycotina</taxon>
        <taxon>Agaricomycetes</taxon>
        <taxon>Sistotremastrales</taxon>
        <taxon>Sistotremastraceae</taxon>
        <taxon>Sistotremastrum</taxon>
    </lineage>
</organism>
<dbReference type="GO" id="GO:0140359">
    <property type="term" value="F:ABC-type transporter activity"/>
    <property type="evidence" value="ECO:0007669"/>
    <property type="project" value="InterPro"/>
</dbReference>
<dbReference type="GO" id="GO:0016020">
    <property type="term" value="C:membrane"/>
    <property type="evidence" value="ECO:0007669"/>
    <property type="project" value="UniProtKB-SubCell"/>
</dbReference>
<keyword evidence="2" id="KW-0813">Transport</keyword>
<keyword evidence="5" id="KW-0067">ATP-binding</keyword>
<feature type="domain" description="ABC transporter" evidence="10">
    <location>
        <begin position="1524"/>
        <end position="1784"/>
    </location>
</feature>
<reference evidence="12 13" key="1">
    <citation type="journal article" date="2016" name="Mol. Biol. Evol.">
        <title>Comparative Genomics of Early-Diverging Mushroom-Forming Fungi Provides Insights into the Origins of Lignocellulose Decay Capabilities.</title>
        <authorList>
            <person name="Nagy L.G."/>
            <person name="Riley R."/>
            <person name="Tritt A."/>
            <person name="Adam C."/>
            <person name="Daum C."/>
            <person name="Floudas D."/>
            <person name="Sun H."/>
            <person name="Yadav J.S."/>
            <person name="Pangilinan J."/>
            <person name="Larsson K.H."/>
            <person name="Matsuura K."/>
            <person name="Barry K."/>
            <person name="Labutti K."/>
            <person name="Kuo R."/>
            <person name="Ohm R.A."/>
            <person name="Bhattacharya S.S."/>
            <person name="Shirouzu T."/>
            <person name="Yoshinaga Y."/>
            <person name="Martin F.M."/>
            <person name="Grigoriev I.V."/>
            <person name="Hibbett D.S."/>
        </authorList>
    </citation>
    <scope>NUCLEOTIDE SEQUENCE [LARGE SCALE GENOMIC DNA]</scope>
    <source>
        <strain evidence="12 13">HHB10207 ss-3</strain>
    </source>
</reference>
<evidence type="ECO:0000259" key="10">
    <source>
        <dbReference type="PROSITE" id="PS50893"/>
    </source>
</evidence>
<dbReference type="InterPro" id="IPR036640">
    <property type="entry name" value="ABC1_TM_sf"/>
</dbReference>
<dbReference type="InterPro" id="IPR027417">
    <property type="entry name" value="P-loop_NTPase"/>
</dbReference>
<dbReference type="InterPro" id="IPR003439">
    <property type="entry name" value="ABC_transporter-like_ATP-bd"/>
</dbReference>
<evidence type="ECO:0000256" key="7">
    <source>
        <dbReference type="ARBA" id="ARBA00023136"/>
    </source>
</evidence>
<evidence type="ECO:0000256" key="8">
    <source>
        <dbReference type="SAM" id="MobiDB-lite"/>
    </source>
</evidence>
<dbReference type="Proteomes" id="UP000076798">
    <property type="component" value="Unassembled WGS sequence"/>
</dbReference>
<dbReference type="CDD" id="cd03250">
    <property type="entry name" value="ABCC_MRP_domain1"/>
    <property type="match status" value="1"/>
</dbReference>
<gene>
    <name evidence="12" type="ORF">SISSUDRAFT_1061910</name>
</gene>
<keyword evidence="4" id="KW-0547">Nucleotide-binding</keyword>
<feature type="compositionally biased region" description="Basic and acidic residues" evidence="8">
    <location>
        <begin position="702"/>
        <end position="719"/>
    </location>
</feature>
<dbReference type="CDD" id="cd18596">
    <property type="entry name" value="ABC_6TM_VMR1_D1_like"/>
    <property type="match status" value="1"/>
</dbReference>
<feature type="transmembrane region" description="Helical" evidence="9">
    <location>
        <begin position="1152"/>
        <end position="1175"/>
    </location>
</feature>
<evidence type="ECO:0000256" key="3">
    <source>
        <dbReference type="ARBA" id="ARBA00022692"/>
    </source>
</evidence>
<feature type="transmembrane region" description="Helical" evidence="9">
    <location>
        <begin position="582"/>
        <end position="605"/>
    </location>
</feature>
<feature type="transmembrane region" description="Helical" evidence="9">
    <location>
        <begin position="152"/>
        <end position="172"/>
    </location>
</feature>
<feature type="transmembrane region" description="Helical" evidence="9">
    <location>
        <begin position="115"/>
        <end position="132"/>
    </location>
</feature>